<dbReference type="PIRSF" id="PIRSF000722">
    <property type="entry name" value="Acetate_prop_kin"/>
    <property type="match status" value="1"/>
</dbReference>
<comment type="function">
    <text evidence="6">Catalyzes the formation of acetyl phosphate from acetate and ATP. Can also catalyze the reverse reaction.</text>
</comment>
<comment type="pathway">
    <text evidence="6">Metabolic intermediate biosynthesis; acetyl-CoA biosynthesis; acetyl-CoA from acetate: step 1/2.</text>
</comment>
<dbReference type="Proteomes" id="UP001597542">
    <property type="component" value="Unassembled WGS sequence"/>
</dbReference>
<evidence type="ECO:0000256" key="5">
    <source>
        <dbReference type="ARBA" id="ARBA00022840"/>
    </source>
</evidence>
<dbReference type="GO" id="GO:0016301">
    <property type="term" value="F:kinase activity"/>
    <property type="evidence" value="ECO:0007669"/>
    <property type="project" value="UniProtKB-KW"/>
</dbReference>
<dbReference type="Gene3D" id="3.30.420.40">
    <property type="match status" value="2"/>
</dbReference>
<evidence type="ECO:0000256" key="4">
    <source>
        <dbReference type="ARBA" id="ARBA00022777"/>
    </source>
</evidence>
<feature type="binding site" evidence="6">
    <location>
        <position position="343"/>
    </location>
    <ligand>
        <name>Mg(2+)</name>
        <dbReference type="ChEBI" id="CHEBI:18420"/>
    </ligand>
</feature>
<comment type="caution">
    <text evidence="8">The sequence shown here is derived from an EMBL/GenBank/DDBJ whole genome shotgun (WGS) entry which is preliminary data.</text>
</comment>
<comment type="caution">
    <text evidence="6">Lacks conserved residue(s) required for the propagation of feature annotation.</text>
</comment>
<dbReference type="InterPro" id="IPR004372">
    <property type="entry name" value="Ac/propionate_kinase"/>
</dbReference>
<gene>
    <name evidence="6" type="primary">ackA</name>
    <name evidence="8" type="ORF">ACFSUT_28595</name>
</gene>
<dbReference type="HAMAP" id="MF_00020">
    <property type="entry name" value="Acetate_kinase"/>
    <property type="match status" value="1"/>
</dbReference>
<dbReference type="Pfam" id="PF00871">
    <property type="entry name" value="Acetate_kinase"/>
    <property type="match status" value="1"/>
</dbReference>
<dbReference type="InterPro" id="IPR023865">
    <property type="entry name" value="Aliphatic_acid_kinase_CS"/>
</dbReference>
<comment type="subcellular location">
    <subcellularLocation>
        <location evidence="6">Cytoplasm</location>
    </subcellularLocation>
</comment>
<evidence type="ECO:0000256" key="6">
    <source>
        <dbReference type="HAMAP-Rule" id="MF_00020"/>
    </source>
</evidence>
<evidence type="ECO:0000256" key="1">
    <source>
        <dbReference type="ARBA" id="ARBA00008748"/>
    </source>
</evidence>
<comment type="similarity">
    <text evidence="1 6 7">Belongs to the acetokinase family.</text>
</comment>
<organism evidence="8 9">
    <name type="scientific">Amycolatopsis albidoflavus</name>
    <dbReference type="NCBI Taxonomy" id="102226"/>
    <lineage>
        <taxon>Bacteria</taxon>
        <taxon>Bacillati</taxon>
        <taxon>Actinomycetota</taxon>
        <taxon>Actinomycetes</taxon>
        <taxon>Pseudonocardiales</taxon>
        <taxon>Pseudonocardiaceae</taxon>
        <taxon>Amycolatopsis</taxon>
    </lineage>
</organism>
<dbReference type="PRINTS" id="PR00471">
    <property type="entry name" value="ACETATEKNASE"/>
</dbReference>
<feature type="binding site" evidence="6">
    <location>
        <begin position="169"/>
        <end position="173"/>
    </location>
    <ligand>
        <name>ATP</name>
        <dbReference type="ChEBI" id="CHEBI:30616"/>
    </ligand>
</feature>
<name>A0ABW5I4J7_9PSEU</name>
<sequence length="379" mass="39944">MRILTLNPGSSSLKAAVVHDGAAVGWAAWQSGRSRAVADAVERWPRPDAVAVRFVHGGARKAPVLVTDRVVANLDRLVPLAPIHQPFSLEVAKQVRELLPGVPVVACFDTAFHAGLPDAAAHYPLPREWTQQNRLRRYGFHGLSVRYAVHRTAELLERPVDQLRLVCAHVGAGVSVTAVRGGRSVDTSMGFTPLEGPAMATRSGSVDPGLLLHVMKTVPMGPDELADALCLRSGLAGMSGTSGNLGEVRAAAAGGNADAALAVEVYVHRLRREIGAAAVSLDRLDALVFTGGVAEYQPETVAEVARGLETLGVRIGALEQSDVDRTISAPGSAVPVLVVRAREDLELACGAEAVLADLGNADLGNEVHRARTADRSEVR</sequence>
<evidence type="ECO:0000256" key="2">
    <source>
        <dbReference type="ARBA" id="ARBA00022679"/>
    </source>
</evidence>
<keyword evidence="5 6" id="KW-0067">ATP-binding</keyword>
<dbReference type="InterPro" id="IPR043129">
    <property type="entry name" value="ATPase_NBD"/>
</dbReference>
<keyword evidence="6" id="KW-0460">Magnesium</keyword>
<keyword evidence="4 6" id="KW-0418">Kinase</keyword>
<keyword evidence="2 6" id="KW-0808">Transferase</keyword>
<comment type="cofactor">
    <cofactor evidence="6">
        <name>Mg(2+)</name>
        <dbReference type="ChEBI" id="CHEBI:18420"/>
    </cofactor>
    <cofactor evidence="6">
        <name>Mn(2+)</name>
        <dbReference type="ChEBI" id="CHEBI:29035"/>
    </cofactor>
    <text evidence="6">Mg(2+). Can also accept Mn(2+).</text>
</comment>
<proteinExistence type="inferred from homology"/>
<feature type="binding site" evidence="6">
    <location>
        <position position="53"/>
    </location>
    <ligand>
        <name>substrate</name>
    </ligand>
</feature>
<evidence type="ECO:0000256" key="3">
    <source>
        <dbReference type="ARBA" id="ARBA00022741"/>
    </source>
</evidence>
<dbReference type="RefSeq" id="WP_344274607.1">
    <property type="nucleotide sequence ID" value="NZ_BAAAHV010000012.1"/>
</dbReference>
<comment type="catalytic activity">
    <reaction evidence="6">
        <text>acetate + ATP = acetyl phosphate + ADP</text>
        <dbReference type="Rhea" id="RHEA:11352"/>
        <dbReference type="ChEBI" id="CHEBI:22191"/>
        <dbReference type="ChEBI" id="CHEBI:30089"/>
        <dbReference type="ChEBI" id="CHEBI:30616"/>
        <dbReference type="ChEBI" id="CHEBI:456216"/>
        <dbReference type="EC" id="2.7.2.1"/>
    </reaction>
</comment>
<dbReference type="PANTHER" id="PTHR21060:SF15">
    <property type="entry name" value="ACETATE KINASE-RELATED"/>
    <property type="match status" value="1"/>
</dbReference>
<keyword evidence="6" id="KW-0963">Cytoplasm</keyword>
<feature type="active site" description="Proton donor/acceptor" evidence="6">
    <location>
        <position position="109"/>
    </location>
</feature>
<evidence type="ECO:0000313" key="8">
    <source>
        <dbReference type="EMBL" id="MFD2484266.1"/>
    </source>
</evidence>
<reference evidence="9" key="1">
    <citation type="journal article" date="2019" name="Int. J. Syst. Evol. Microbiol.">
        <title>The Global Catalogue of Microorganisms (GCM) 10K type strain sequencing project: providing services to taxonomists for standard genome sequencing and annotation.</title>
        <authorList>
            <consortium name="The Broad Institute Genomics Platform"/>
            <consortium name="The Broad Institute Genome Sequencing Center for Infectious Disease"/>
            <person name="Wu L."/>
            <person name="Ma J."/>
        </authorList>
    </citation>
    <scope>NUCLEOTIDE SEQUENCE [LARGE SCALE GENOMIC DNA]</scope>
    <source>
        <strain evidence="9">CGMCC 4.7638</strain>
    </source>
</reference>
<dbReference type="EC" id="2.7.2.1" evidence="6"/>
<keyword evidence="6" id="KW-0479">Metal-binding</keyword>
<dbReference type="SUPFAM" id="SSF53067">
    <property type="entry name" value="Actin-like ATPase domain"/>
    <property type="match status" value="2"/>
</dbReference>
<comment type="subunit">
    <text evidence="6">Homodimer.</text>
</comment>
<dbReference type="InterPro" id="IPR000890">
    <property type="entry name" value="Aliphatic_acid_kin_short-chain"/>
</dbReference>
<protein>
    <recommendedName>
        <fullName evidence="6">Acetate kinase</fullName>
        <ecNumber evidence="6">2.7.2.1</ecNumber>
    </recommendedName>
    <alternativeName>
        <fullName evidence="6">Acetokinase</fullName>
    </alternativeName>
</protein>
<dbReference type="EMBL" id="JBHUKQ010000015">
    <property type="protein sequence ID" value="MFD2484266.1"/>
    <property type="molecule type" value="Genomic_DNA"/>
</dbReference>
<feature type="site" description="Transition state stabilizer" evidence="6">
    <location>
        <position position="141"/>
    </location>
</feature>
<keyword evidence="9" id="KW-1185">Reference proteome</keyword>
<evidence type="ECO:0000256" key="7">
    <source>
        <dbReference type="RuleBase" id="RU003835"/>
    </source>
</evidence>
<keyword evidence="3 6" id="KW-0547">Nucleotide-binding</keyword>
<feature type="site" description="Transition state stabilizer" evidence="6">
    <location>
        <position position="202"/>
    </location>
</feature>
<dbReference type="PROSITE" id="PS01076">
    <property type="entry name" value="ACETATE_KINASE_2"/>
    <property type="match status" value="1"/>
</dbReference>
<accession>A0ABW5I4J7</accession>
<evidence type="ECO:0000313" key="9">
    <source>
        <dbReference type="Proteomes" id="UP001597542"/>
    </source>
</evidence>
<dbReference type="PROSITE" id="PS01075">
    <property type="entry name" value="ACETATE_KINASE_1"/>
    <property type="match status" value="1"/>
</dbReference>
<dbReference type="PANTHER" id="PTHR21060">
    <property type="entry name" value="ACETATE KINASE"/>
    <property type="match status" value="1"/>
</dbReference>